<evidence type="ECO:0000313" key="2">
    <source>
        <dbReference type="Proteomes" id="UP000036987"/>
    </source>
</evidence>
<keyword evidence="2" id="KW-1185">Reference proteome</keyword>
<organism evidence="1 2">
    <name type="scientific">Zostera marina</name>
    <name type="common">Eelgrass</name>
    <dbReference type="NCBI Taxonomy" id="29655"/>
    <lineage>
        <taxon>Eukaryota</taxon>
        <taxon>Viridiplantae</taxon>
        <taxon>Streptophyta</taxon>
        <taxon>Embryophyta</taxon>
        <taxon>Tracheophyta</taxon>
        <taxon>Spermatophyta</taxon>
        <taxon>Magnoliopsida</taxon>
        <taxon>Liliopsida</taxon>
        <taxon>Zosteraceae</taxon>
        <taxon>Zostera</taxon>
    </lineage>
</organism>
<dbReference type="EMBL" id="LFYR01001070">
    <property type="protein sequence ID" value="KMZ65149.1"/>
    <property type="molecule type" value="Genomic_DNA"/>
</dbReference>
<proteinExistence type="predicted"/>
<dbReference type="OrthoDB" id="1433187at2759"/>
<protein>
    <recommendedName>
        <fullName evidence="3">F-box domain-containing protein</fullName>
    </recommendedName>
</protein>
<dbReference type="PANTHER" id="PTHR31672">
    <property type="entry name" value="BNACNNG10540D PROTEIN"/>
    <property type="match status" value="1"/>
</dbReference>
<evidence type="ECO:0000313" key="1">
    <source>
        <dbReference type="EMBL" id="KMZ65149.1"/>
    </source>
</evidence>
<gene>
    <name evidence="1" type="ORF">ZOSMA_335G00040</name>
</gene>
<dbReference type="InterPro" id="IPR036047">
    <property type="entry name" value="F-box-like_dom_sf"/>
</dbReference>
<accession>A0A0K9P863</accession>
<sequence>MYITPSIRISLASFRLNMMSQNDFYIPEELTMNILSFLPAKEVCKNRILCKSVLENSKFWKSGQLHLSRVRDKFEGVIISCNYDYEGPSFNSVQHFSNDEYQIFPEEFVLPNKGDKILGCTDGLLIYNIYHQWIRDGVKYYEYENHYFQNGFAYINIINPMIHDQIRNISYPPSTCRYMDFVRAEIMFDEEKFGNYKLICFATTNEWSENDVRFNCCEVGVCDDVGIFVYCSRKDTWTVTKYSQLDIVNRLHINPDTHIVLIDKTVYFVTKSPSFAIRPFIFGITIDDNGVDLKTIQKISLPSDLDIKNHRILMDIAHWRKVKKNPTFCLTFFENGVFRVWIMDDLKNGIWSKQLVDISIESMGFSSLVSRRYAHEFMIINDDTLVFYQNKRNWKHLHMYLYMYNWKTGEKDFFSKKLKKITWFTYVTKFFPYTNTLLTCN</sequence>
<evidence type="ECO:0008006" key="3">
    <source>
        <dbReference type="Google" id="ProtNLM"/>
    </source>
</evidence>
<dbReference type="Proteomes" id="UP000036987">
    <property type="component" value="Unassembled WGS sequence"/>
</dbReference>
<name>A0A0K9P863_ZOSMR</name>
<dbReference type="PANTHER" id="PTHR31672:SF13">
    <property type="entry name" value="F-BOX PROTEIN CPR30-LIKE"/>
    <property type="match status" value="1"/>
</dbReference>
<reference evidence="2" key="1">
    <citation type="journal article" date="2016" name="Nature">
        <title>The genome of the seagrass Zostera marina reveals angiosperm adaptation to the sea.</title>
        <authorList>
            <person name="Olsen J.L."/>
            <person name="Rouze P."/>
            <person name="Verhelst B."/>
            <person name="Lin Y.-C."/>
            <person name="Bayer T."/>
            <person name="Collen J."/>
            <person name="Dattolo E."/>
            <person name="De Paoli E."/>
            <person name="Dittami S."/>
            <person name="Maumus F."/>
            <person name="Michel G."/>
            <person name="Kersting A."/>
            <person name="Lauritano C."/>
            <person name="Lohaus R."/>
            <person name="Toepel M."/>
            <person name="Tonon T."/>
            <person name="Vanneste K."/>
            <person name="Amirebrahimi M."/>
            <person name="Brakel J."/>
            <person name="Bostroem C."/>
            <person name="Chovatia M."/>
            <person name="Grimwood J."/>
            <person name="Jenkins J.W."/>
            <person name="Jueterbock A."/>
            <person name="Mraz A."/>
            <person name="Stam W.T."/>
            <person name="Tice H."/>
            <person name="Bornberg-Bauer E."/>
            <person name="Green P.J."/>
            <person name="Pearson G.A."/>
            <person name="Procaccini G."/>
            <person name="Duarte C.M."/>
            <person name="Schmutz J."/>
            <person name="Reusch T.B.H."/>
            <person name="Van de Peer Y."/>
        </authorList>
    </citation>
    <scope>NUCLEOTIDE SEQUENCE [LARGE SCALE GENOMIC DNA]</scope>
    <source>
        <strain evidence="2">cv. Finnish</strain>
    </source>
</reference>
<comment type="caution">
    <text evidence="1">The sequence shown here is derived from an EMBL/GenBank/DDBJ whole genome shotgun (WGS) entry which is preliminary data.</text>
</comment>
<dbReference type="InterPro" id="IPR050796">
    <property type="entry name" value="SCF_F-box_component"/>
</dbReference>
<dbReference type="SUPFAM" id="SSF81383">
    <property type="entry name" value="F-box domain"/>
    <property type="match status" value="1"/>
</dbReference>
<dbReference type="AlphaFoldDB" id="A0A0K9P863"/>